<accession>A0A810Q2B2</accession>
<sequence>MINDLIVSIGRQLNIPQSDDNEWVCRVVYSVAGQMALASLWDHTEDGGSVSIQHFKSRIDQIFDAYEGIYPKIGFLLPHDKTDLIEEIYSIYLRNGFFYHSAYQISPAALATGGNGDLVLHRGISPDLKLFMSGLGFYSVQTSTSDRTISSMFGLQEQSFESYLEELLAHCEWKQIEWPDNSEFLRLDPPFKWGYWQQIPEKNDHISLARYGEPNKIFVFYRYSNGVFLNTPIPEWRMRDYFSNVPSNHGEYRRIAISLLKKHGTLPEIKTKAKGSLIEIKLGYRLPPSEENFFKLYSWPVRYDFTSKTPQVFTRMMARQIYPMFKHELESMGYCFVEE</sequence>
<keyword evidence="2" id="KW-1185">Reference proteome</keyword>
<reference evidence="1" key="1">
    <citation type="submission" date="2020-09" db="EMBL/GenBank/DDBJ databases">
        <title>New species isolated from human feces.</title>
        <authorList>
            <person name="Kitahara M."/>
            <person name="Shigeno Y."/>
            <person name="Shime M."/>
            <person name="Matsumoto Y."/>
            <person name="Nakamura S."/>
            <person name="Motooka D."/>
            <person name="Fukuoka S."/>
            <person name="Nishikawa H."/>
            <person name="Benno Y."/>
        </authorList>
    </citation>
    <scope>NUCLEOTIDE SEQUENCE</scope>
    <source>
        <strain evidence="1">MM50</strain>
    </source>
</reference>
<organism evidence="1 2">
    <name type="scientific">Vescimonas coprocola</name>
    <dbReference type="NCBI Taxonomy" id="2714355"/>
    <lineage>
        <taxon>Bacteria</taxon>
        <taxon>Bacillati</taxon>
        <taxon>Bacillota</taxon>
        <taxon>Clostridia</taxon>
        <taxon>Eubacteriales</taxon>
        <taxon>Oscillospiraceae</taxon>
        <taxon>Vescimonas</taxon>
    </lineage>
</organism>
<proteinExistence type="predicted"/>
<protein>
    <submittedName>
        <fullName evidence="1">Uncharacterized protein</fullName>
    </submittedName>
</protein>
<evidence type="ECO:0000313" key="2">
    <source>
        <dbReference type="Proteomes" id="UP000681035"/>
    </source>
</evidence>
<dbReference type="Proteomes" id="UP000681035">
    <property type="component" value="Chromosome"/>
</dbReference>
<name>A0A810Q2B2_9FIRM</name>
<evidence type="ECO:0000313" key="1">
    <source>
        <dbReference type="EMBL" id="BCK80615.1"/>
    </source>
</evidence>
<dbReference type="AlphaFoldDB" id="A0A810Q2B2"/>
<gene>
    <name evidence="1" type="ORF">MM50RIKEN_03780</name>
</gene>
<dbReference type="EMBL" id="AP023418">
    <property type="protein sequence ID" value="BCK80615.1"/>
    <property type="molecule type" value="Genomic_DNA"/>
</dbReference>
<dbReference type="KEGG" id="vcop:MM50RIKEN_03780"/>
<dbReference type="RefSeq" id="WP_213541534.1">
    <property type="nucleotide sequence ID" value="NZ_AP023418.1"/>
</dbReference>